<feature type="transmembrane region" description="Helical" evidence="1">
    <location>
        <begin position="124"/>
        <end position="147"/>
    </location>
</feature>
<reference evidence="2" key="1">
    <citation type="submission" date="2015-09" db="EMBL/GenBank/DDBJ databases">
        <title>Capturing the unknown biodiversity of arthropods in tropical forests using metagenomics.</title>
        <authorList>
            <person name="Andujar C."/>
            <person name="Creedy T.J."/>
            <person name="Garner B."/>
            <person name="Canty R."/>
            <person name="Warner H.B."/>
            <person name="Lipecki J."/>
            <person name="Crampton-Platt A."/>
            <person name="Gabrielli M."/>
            <person name="Croydon-Veleslavov I.A."/>
            <person name="Lim J.L."/>
            <person name="Linard B."/>
            <person name="Vogler A."/>
        </authorList>
    </citation>
    <scope>NUCLEOTIDE SEQUENCE</scope>
</reference>
<feature type="transmembrane region" description="Helical" evidence="1">
    <location>
        <begin position="82"/>
        <end position="104"/>
    </location>
</feature>
<organism evidence="2">
    <name type="scientific">Staphylinidae sp. BMNH 1274219</name>
    <dbReference type="NCBI Taxonomy" id="1796561"/>
    <lineage>
        <taxon>Eukaryota</taxon>
        <taxon>Metazoa</taxon>
        <taxon>Ecdysozoa</taxon>
        <taxon>Arthropoda</taxon>
        <taxon>Hexapoda</taxon>
        <taxon>Insecta</taxon>
        <taxon>Pterygota</taxon>
        <taxon>Neoptera</taxon>
        <taxon>Endopterygota</taxon>
        <taxon>Coleoptera</taxon>
        <taxon>Polyphaga</taxon>
        <taxon>Staphyliniformia</taxon>
        <taxon>Staphylinidae</taxon>
    </lineage>
</organism>
<protein>
    <submittedName>
        <fullName evidence="2">NADH dehydrogenase subunit 6</fullName>
    </submittedName>
</protein>
<accession>A0A140EGW1</accession>
<keyword evidence="1" id="KW-0812">Transmembrane</keyword>
<gene>
    <name evidence="2" type="primary">ND6</name>
</gene>
<evidence type="ECO:0000313" key="2">
    <source>
        <dbReference type="EMBL" id="AML25932.1"/>
    </source>
</evidence>
<keyword evidence="2" id="KW-0496">Mitochondrion</keyword>
<keyword evidence="1" id="KW-1133">Transmembrane helix</keyword>
<name>A0A140EGW1_9COLE</name>
<sequence length="161" mass="18969">MMMIMLLMMNFSLMFMLMKHPISMGIILLIQTLLTALLMNYLLLNAWFSYIMMLIMIGGLLILFIYMTSLIANEKFKFNPIILFKTIIIMISSMMLINLKFNLFMYNKSNLMFNYYLNINFNKFLTSNSMLMLLMIIYLLMVLIAVVKISTLKSGPLRQKF</sequence>
<dbReference type="EMBL" id="KT696184">
    <property type="protein sequence ID" value="AML25932.1"/>
    <property type="molecule type" value="Genomic_DNA"/>
</dbReference>
<proteinExistence type="predicted"/>
<dbReference type="AlphaFoldDB" id="A0A140EGW1"/>
<keyword evidence="1" id="KW-0472">Membrane</keyword>
<evidence type="ECO:0000256" key="1">
    <source>
        <dbReference type="SAM" id="Phobius"/>
    </source>
</evidence>
<geneLocation type="mitochondrion" evidence="2"/>
<feature type="transmembrane region" description="Helical" evidence="1">
    <location>
        <begin position="48"/>
        <end position="70"/>
    </location>
</feature>